<dbReference type="Proteomes" id="UP001642260">
    <property type="component" value="Unassembled WGS sequence"/>
</dbReference>
<accession>A0ABC8ISS5</accession>
<sequence length="63" mass="7321">MGFFWKLFMDVFNVTDQDGNKVTHEIVPGYIRKTGVHHTKEDYAVTGKEPKDEVQIYTWKASS</sequence>
<comment type="caution">
    <text evidence="1">The sequence shown here is derived from an EMBL/GenBank/DDBJ whole genome shotgun (WGS) entry which is preliminary data.</text>
</comment>
<name>A0ABC8ISS5_ERUVS</name>
<gene>
    <name evidence="1" type="ORF">ERUC_LOCUS2091</name>
</gene>
<evidence type="ECO:0000313" key="2">
    <source>
        <dbReference type="Proteomes" id="UP001642260"/>
    </source>
</evidence>
<protein>
    <submittedName>
        <fullName evidence="1">Uncharacterized protein</fullName>
    </submittedName>
</protein>
<evidence type="ECO:0000313" key="1">
    <source>
        <dbReference type="EMBL" id="CAH8296935.1"/>
    </source>
</evidence>
<proteinExistence type="predicted"/>
<dbReference type="AlphaFoldDB" id="A0ABC8ISS5"/>
<dbReference type="EMBL" id="CAKOAT010050933">
    <property type="protein sequence ID" value="CAH8296935.1"/>
    <property type="molecule type" value="Genomic_DNA"/>
</dbReference>
<keyword evidence="2" id="KW-1185">Reference proteome</keyword>
<reference evidence="1 2" key="1">
    <citation type="submission" date="2022-03" db="EMBL/GenBank/DDBJ databases">
        <authorList>
            <person name="Macdonald S."/>
            <person name="Ahmed S."/>
            <person name="Newling K."/>
        </authorList>
    </citation>
    <scope>NUCLEOTIDE SEQUENCE [LARGE SCALE GENOMIC DNA]</scope>
</reference>
<organism evidence="1 2">
    <name type="scientific">Eruca vesicaria subsp. sativa</name>
    <name type="common">Garden rocket</name>
    <name type="synonym">Eruca sativa</name>
    <dbReference type="NCBI Taxonomy" id="29727"/>
    <lineage>
        <taxon>Eukaryota</taxon>
        <taxon>Viridiplantae</taxon>
        <taxon>Streptophyta</taxon>
        <taxon>Embryophyta</taxon>
        <taxon>Tracheophyta</taxon>
        <taxon>Spermatophyta</taxon>
        <taxon>Magnoliopsida</taxon>
        <taxon>eudicotyledons</taxon>
        <taxon>Gunneridae</taxon>
        <taxon>Pentapetalae</taxon>
        <taxon>rosids</taxon>
        <taxon>malvids</taxon>
        <taxon>Brassicales</taxon>
        <taxon>Brassicaceae</taxon>
        <taxon>Brassiceae</taxon>
        <taxon>Eruca</taxon>
    </lineage>
</organism>